<comment type="caution">
    <text evidence="2">The sequence shown here is derived from an EMBL/GenBank/DDBJ whole genome shotgun (WGS) entry which is preliminary data.</text>
</comment>
<keyword evidence="1" id="KW-1133">Transmembrane helix</keyword>
<keyword evidence="1" id="KW-0472">Membrane</keyword>
<dbReference type="EMBL" id="CAVMBE010000020">
    <property type="protein sequence ID" value="CAK3991497.1"/>
    <property type="molecule type" value="Genomic_DNA"/>
</dbReference>
<reference evidence="2" key="1">
    <citation type="submission" date="2023-11" db="EMBL/GenBank/DDBJ databases">
        <authorList>
            <person name="Alioto T."/>
            <person name="Alioto T."/>
            <person name="Gomez Garrido J."/>
        </authorList>
    </citation>
    <scope>NUCLEOTIDE SEQUENCE</scope>
</reference>
<evidence type="ECO:0000313" key="2">
    <source>
        <dbReference type="EMBL" id="CAK3991497.1"/>
    </source>
</evidence>
<dbReference type="Proteomes" id="UP001296104">
    <property type="component" value="Unassembled WGS sequence"/>
</dbReference>
<keyword evidence="3" id="KW-1185">Reference proteome</keyword>
<gene>
    <name evidence="2" type="ORF">LECACI_7A003971</name>
</gene>
<feature type="transmembrane region" description="Helical" evidence="1">
    <location>
        <begin position="66"/>
        <end position="89"/>
    </location>
</feature>
<sequence length="103" mass="11179">MAPVSMEILVAGLNFTSQPDFSSAFAEFAADRNPILDFITRYWSVVLDWISTASADCVQWVLQPHVYAVIIAWAVTFTIIITIILTLGFGPVGVGAGESIETL</sequence>
<evidence type="ECO:0000313" key="3">
    <source>
        <dbReference type="Proteomes" id="UP001296104"/>
    </source>
</evidence>
<protein>
    <submittedName>
        <fullName evidence="2">Ifi-6-16 domain-containing</fullName>
    </submittedName>
</protein>
<accession>A0AAI8YXU6</accession>
<proteinExistence type="predicted"/>
<organism evidence="2 3">
    <name type="scientific">Lecanosticta acicola</name>
    <dbReference type="NCBI Taxonomy" id="111012"/>
    <lineage>
        <taxon>Eukaryota</taxon>
        <taxon>Fungi</taxon>
        <taxon>Dikarya</taxon>
        <taxon>Ascomycota</taxon>
        <taxon>Pezizomycotina</taxon>
        <taxon>Dothideomycetes</taxon>
        <taxon>Dothideomycetidae</taxon>
        <taxon>Mycosphaerellales</taxon>
        <taxon>Mycosphaerellaceae</taxon>
        <taxon>Lecanosticta</taxon>
    </lineage>
</organism>
<name>A0AAI8YXU6_9PEZI</name>
<keyword evidence="1" id="KW-0812">Transmembrane</keyword>
<evidence type="ECO:0000256" key="1">
    <source>
        <dbReference type="SAM" id="Phobius"/>
    </source>
</evidence>
<dbReference type="AlphaFoldDB" id="A0AAI8YXU6"/>